<comment type="catalytic activity">
    <reaction evidence="1 9">
        <text>N-(5-phospho-beta-D-ribosyl)anthranilate = 1-(2-carboxyphenylamino)-1-deoxy-D-ribulose 5-phosphate</text>
        <dbReference type="Rhea" id="RHEA:21540"/>
        <dbReference type="ChEBI" id="CHEBI:18277"/>
        <dbReference type="ChEBI" id="CHEBI:58613"/>
        <dbReference type="EC" id="5.3.1.24"/>
    </reaction>
</comment>
<dbReference type="EMBL" id="CP001848">
    <property type="protein sequence ID" value="ADB17841.1"/>
    <property type="molecule type" value="Genomic_DNA"/>
</dbReference>
<dbReference type="GO" id="GO:0000162">
    <property type="term" value="P:L-tryptophan biosynthetic process"/>
    <property type="evidence" value="ECO:0007669"/>
    <property type="project" value="UniProtKB-UniRule"/>
</dbReference>
<organism evidence="11 12">
    <name type="scientific">Pirellula staleyi (strain ATCC 27377 / DSM 6068 / ICPB 4128)</name>
    <name type="common">Pirella staleyi</name>
    <dbReference type="NCBI Taxonomy" id="530564"/>
    <lineage>
        <taxon>Bacteria</taxon>
        <taxon>Pseudomonadati</taxon>
        <taxon>Planctomycetota</taxon>
        <taxon>Planctomycetia</taxon>
        <taxon>Pirellulales</taxon>
        <taxon>Pirellulaceae</taxon>
        <taxon>Pirellula</taxon>
    </lineage>
</organism>
<dbReference type="KEGG" id="psl:Psta_3177"/>
<dbReference type="CDD" id="cd00405">
    <property type="entry name" value="PRAI"/>
    <property type="match status" value="1"/>
</dbReference>
<evidence type="ECO:0000256" key="4">
    <source>
        <dbReference type="ARBA" id="ARBA00022272"/>
    </source>
</evidence>
<gene>
    <name evidence="9" type="primary">trpF</name>
    <name evidence="11" type="ordered locus">Psta_3177</name>
</gene>
<dbReference type="eggNOG" id="COG0135">
    <property type="taxonomic scope" value="Bacteria"/>
</dbReference>
<name>D2QWN8_PIRSD</name>
<dbReference type="Proteomes" id="UP000001887">
    <property type="component" value="Chromosome"/>
</dbReference>
<reference evidence="11 12" key="1">
    <citation type="journal article" date="2009" name="Stand. Genomic Sci.">
        <title>Complete genome sequence of Pirellula staleyi type strain (ATCC 27377).</title>
        <authorList>
            <person name="Clum A."/>
            <person name="Tindall B.J."/>
            <person name="Sikorski J."/>
            <person name="Ivanova N."/>
            <person name="Mavrommatis K."/>
            <person name="Lucas S."/>
            <person name="Glavina del Rio T."/>
            <person name="Nolan M."/>
            <person name="Chen F."/>
            <person name="Tice H."/>
            <person name="Pitluck S."/>
            <person name="Cheng J.F."/>
            <person name="Chertkov O."/>
            <person name="Brettin T."/>
            <person name="Han C."/>
            <person name="Detter J.C."/>
            <person name="Kuske C."/>
            <person name="Bruce D."/>
            <person name="Goodwin L."/>
            <person name="Ovchinikova G."/>
            <person name="Pati A."/>
            <person name="Mikhailova N."/>
            <person name="Chen A."/>
            <person name="Palaniappan K."/>
            <person name="Land M."/>
            <person name="Hauser L."/>
            <person name="Chang Y.J."/>
            <person name="Jeffries C.D."/>
            <person name="Chain P."/>
            <person name="Rohde M."/>
            <person name="Goker M."/>
            <person name="Bristow J."/>
            <person name="Eisen J.A."/>
            <person name="Markowitz V."/>
            <person name="Hugenholtz P."/>
            <person name="Kyrpides N.C."/>
            <person name="Klenk H.P."/>
            <person name="Lapidus A."/>
        </authorList>
    </citation>
    <scope>NUCLEOTIDE SEQUENCE [LARGE SCALE GENOMIC DNA]</scope>
    <source>
        <strain evidence="12">ATCC 27377 / DSM 6068 / ICPB 4128</strain>
    </source>
</reference>
<sequence length="216" mass="22867">MIPRVKICCISSSWELATAVAHGASAVGLVSAMPSGPGVIDEPLIAQLARETPPGVASFLLTSLQSASAIVDQHQRTRTSTVQICDAVPIADYASLRAGMPGAKLVQVIHVEGEAALDEALQVAPHVDAILLDSGRPNQSTKELGGTGRVHDWRVSQKIREQVGVPIYLAGGLHPNNVRRAIDEVGPFGLDLCSSVRTEGVLDPRKLEAFFRAVRA</sequence>
<dbReference type="GO" id="GO:0004640">
    <property type="term" value="F:phosphoribosylanthranilate isomerase activity"/>
    <property type="evidence" value="ECO:0007669"/>
    <property type="project" value="UniProtKB-UniRule"/>
</dbReference>
<evidence type="ECO:0000259" key="10">
    <source>
        <dbReference type="Pfam" id="PF00697"/>
    </source>
</evidence>
<dbReference type="InterPro" id="IPR011060">
    <property type="entry name" value="RibuloseP-bd_barrel"/>
</dbReference>
<evidence type="ECO:0000256" key="2">
    <source>
        <dbReference type="ARBA" id="ARBA00004664"/>
    </source>
</evidence>
<evidence type="ECO:0000256" key="5">
    <source>
        <dbReference type="ARBA" id="ARBA00022605"/>
    </source>
</evidence>
<evidence type="ECO:0000256" key="7">
    <source>
        <dbReference type="ARBA" id="ARBA00023141"/>
    </source>
</evidence>
<dbReference type="Pfam" id="PF00697">
    <property type="entry name" value="PRAI"/>
    <property type="match status" value="1"/>
</dbReference>
<keyword evidence="6 9" id="KW-0822">Tryptophan biosynthesis</keyword>
<keyword evidence="7 9" id="KW-0057">Aromatic amino acid biosynthesis</keyword>
<evidence type="ECO:0000256" key="8">
    <source>
        <dbReference type="ARBA" id="ARBA00023235"/>
    </source>
</evidence>
<keyword evidence="5 9" id="KW-0028">Amino-acid biosynthesis</keyword>
<evidence type="ECO:0000256" key="1">
    <source>
        <dbReference type="ARBA" id="ARBA00001164"/>
    </source>
</evidence>
<protein>
    <recommendedName>
        <fullName evidence="4 9">N-(5'-phosphoribosyl)anthranilate isomerase</fullName>
        <shortName evidence="9">PRAI</shortName>
        <ecNumber evidence="3 9">5.3.1.24</ecNumber>
    </recommendedName>
</protein>
<proteinExistence type="inferred from homology"/>
<dbReference type="UniPathway" id="UPA00035">
    <property type="reaction ID" value="UER00042"/>
</dbReference>
<evidence type="ECO:0000256" key="9">
    <source>
        <dbReference type="HAMAP-Rule" id="MF_00135"/>
    </source>
</evidence>
<dbReference type="OrthoDB" id="9786954at2"/>
<accession>D2QWN8</accession>
<dbReference type="Gene3D" id="3.20.20.70">
    <property type="entry name" value="Aldolase class I"/>
    <property type="match status" value="1"/>
</dbReference>
<dbReference type="STRING" id="530564.Psta_3177"/>
<evidence type="ECO:0000313" key="11">
    <source>
        <dbReference type="EMBL" id="ADB17841.1"/>
    </source>
</evidence>
<evidence type="ECO:0000256" key="6">
    <source>
        <dbReference type="ARBA" id="ARBA00022822"/>
    </source>
</evidence>
<evidence type="ECO:0000313" key="12">
    <source>
        <dbReference type="Proteomes" id="UP000001887"/>
    </source>
</evidence>
<dbReference type="PANTHER" id="PTHR42894">
    <property type="entry name" value="N-(5'-PHOSPHORIBOSYL)ANTHRANILATE ISOMERASE"/>
    <property type="match status" value="1"/>
</dbReference>
<dbReference type="HOGENOM" id="CLU_076364_2_1_0"/>
<dbReference type="InterPro" id="IPR044643">
    <property type="entry name" value="TrpF_fam"/>
</dbReference>
<comment type="similarity">
    <text evidence="9">Belongs to the TrpF family.</text>
</comment>
<dbReference type="PANTHER" id="PTHR42894:SF1">
    <property type="entry name" value="N-(5'-PHOSPHORIBOSYL)ANTHRANILATE ISOMERASE"/>
    <property type="match status" value="1"/>
</dbReference>
<evidence type="ECO:0000256" key="3">
    <source>
        <dbReference type="ARBA" id="ARBA00012572"/>
    </source>
</evidence>
<dbReference type="InterPro" id="IPR001240">
    <property type="entry name" value="PRAI_dom"/>
</dbReference>
<keyword evidence="8 9" id="KW-0413">Isomerase</keyword>
<dbReference type="InterPro" id="IPR013785">
    <property type="entry name" value="Aldolase_TIM"/>
</dbReference>
<keyword evidence="12" id="KW-1185">Reference proteome</keyword>
<feature type="domain" description="N-(5'phosphoribosyl) anthranilate isomerase (PRAI)" evidence="10">
    <location>
        <begin position="6"/>
        <end position="212"/>
    </location>
</feature>
<dbReference type="AlphaFoldDB" id="D2QWN8"/>
<dbReference type="SUPFAM" id="SSF51366">
    <property type="entry name" value="Ribulose-phoshate binding barrel"/>
    <property type="match status" value="1"/>
</dbReference>
<comment type="pathway">
    <text evidence="2 9">Amino-acid biosynthesis; L-tryptophan biosynthesis; L-tryptophan from chorismate: step 3/5.</text>
</comment>
<dbReference type="HAMAP" id="MF_00135">
    <property type="entry name" value="PRAI"/>
    <property type="match status" value="1"/>
</dbReference>
<dbReference type="EC" id="5.3.1.24" evidence="3 9"/>